<comment type="similarity">
    <text evidence="2">Belongs to the mitochondrion-specific ribosomal protein mS29 family.</text>
</comment>
<keyword evidence="3" id="KW-0809">Transit peptide</keyword>
<keyword evidence="10" id="KW-1185">Reference proteome</keyword>
<evidence type="ECO:0000256" key="7">
    <source>
        <dbReference type="ARBA" id="ARBA00035140"/>
    </source>
</evidence>
<dbReference type="OrthoDB" id="274828at2759"/>
<protein>
    <recommendedName>
        <fullName evidence="7">Small ribosomal subunit protein mS29</fullName>
    </recommendedName>
</protein>
<dbReference type="AlphaFoldDB" id="A0A2B4RM94"/>
<organism evidence="9 10">
    <name type="scientific">Stylophora pistillata</name>
    <name type="common">Smooth cauliflower coral</name>
    <dbReference type="NCBI Taxonomy" id="50429"/>
    <lineage>
        <taxon>Eukaryota</taxon>
        <taxon>Metazoa</taxon>
        <taxon>Cnidaria</taxon>
        <taxon>Anthozoa</taxon>
        <taxon>Hexacorallia</taxon>
        <taxon>Scleractinia</taxon>
        <taxon>Astrocoeniina</taxon>
        <taxon>Pocilloporidae</taxon>
        <taxon>Stylophora</taxon>
    </lineage>
</organism>
<evidence type="ECO:0000256" key="6">
    <source>
        <dbReference type="ARBA" id="ARBA00023274"/>
    </source>
</evidence>
<dbReference type="STRING" id="50429.A0A2B4RM94"/>
<reference evidence="10" key="1">
    <citation type="journal article" date="2017" name="bioRxiv">
        <title>Comparative analysis of the genomes of Stylophora pistillata and Acropora digitifera provides evidence for extensive differences between species of corals.</title>
        <authorList>
            <person name="Voolstra C.R."/>
            <person name="Li Y."/>
            <person name="Liew Y.J."/>
            <person name="Baumgarten S."/>
            <person name="Zoccola D."/>
            <person name="Flot J.-F."/>
            <person name="Tambutte S."/>
            <person name="Allemand D."/>
            <person name="Aranda M."/>
        </authorList>
    </citation>
    <scope>NUCLEOTIDE SEQUENCE [LARGE SCALE GENOMIC DNA]</scope>
</reference>
<feature type="region of interest" description="Disordered" evidence="8">
    <location>
        <begin position="44"/>
        <end position="86"/>
    </location>
</feature>
<evidence type="ECO:0000256" key="3">
    <source>
        <dbReference type="ARBA" id="ARBA00022946"/>
    </source>
</evidence>
<dbReference type="PANTHER" id="PTHR12810">
    <property type="entry name" value="MITOCHONDRIAL 28S RIBOSOMAL PROTEIN S29"/>
    <property type="match status" value="1"/>
</dbReference>
<evidence type="ECO:0000313" key="9">
    <source>
        <dbReference type="EMBL" id="PFX17385.1"/>
    </source>
</evidence>
<proteinExistence type="inferred from homology"/>
<dbReference type="InterPro" id="IPR009057">
    <property type="entry name" value="Homeodomain-like_sf"/>
</dbReference>
<dbReference type="EMBL" id="LSMT01000476">
    <property type="protein sequence ID" value="PFX17385.1"/>
    <property type="molecule type" value="Genomic_DNA"/>
</dbReference>
<evidence type="ECO:0000256" key="1">
    <source>
        <dbReference type="ARBA" id="ARBA00004173"/>
    </source>
</evidence>
<accession>A0A2B4RM94</accession>
<evidence type="ECO:0000256" key="5">
    <source>
        <dbReference type="ARBA" id="ARBA00023128"/>
    </source>
</evidence>
<comment type="caution">
    <text evidence="9">The sequence shown here is derived from an EMBL/GenBank/DDBJ whole genome shotgun (WGS) entry which is preliminary data.</text>
</comment>
<keyword evidence="5" id="KW-0496">Mitochondrion</keyword>
<dbReference type="GO" id="GO:0003735">
    <property type="term" value="F:structural constituent of ribosome"/>
    <property type="evidence" value="ECO:0007669"/>
    <property type="project" value="TreeGrafter"/>
</dbReference>
<comment type="subcellular location">
    <subcellularLocation>
        <location evidence="1">Mitochondrion</location>
    </subcellularLocation>
</comment>
<keyword evidence="4 9" id="KW-0689">Ribosomal protein</keyword>
<evidence type="ECO:0000256" key="4">
    <source>
        <dbReference type="ARBA" id="ARBA00022980"/>
    </source>
</evidence>
<gene>
    <name evidence="9" type="primary">Dap3</name>
    <name evidence="9" type="ORF">AWC38_SpisGene18287</name>
</gene>
<evidence type="ECO:0000313" key="10">
    <source>
        <dbReference type="Proteomes" id="UP000225706"/>
    </source>
</evidence>
<dbReference type="Pfam" id="PF10236">
    <property type="entry name" value="DAP3"/>
    <property type="match status" value="1"/>
</dbReference>
<dbReference type="Proteomes" id="UP000225706">
    <property type="component" value="Unassembled WGS sequence"/>
</dbReference>
<evidence type="ECO:0000256" key="2">
    <source>
        <dbReference type="ARBA" id="ARBA00009863"/>
    </source>
</evidence>
<dbReference type="GO" id="GO:0005763">
    <property type="term" value="C:mitochondrial small ribosomal subunit"/>
    <property type="evidence" value="ECO:0007669"/>
    <property type="project" value="TreeGrafter"/>
</dbReference>
<dbReference type="PANTHER" id="PTHR12810:SF0">
    <property type="entry name" value="SMALL RIBOSOMAL SUBUNIT PROTEIN MS29"/>
    <property type="match status" value="1"/>
</dbReference>
<keyword evidence="6" id="KW-0687">Ribonucleoprotein</keyword>
<sequence length="502" mass="57177">MHTDVRVKRSLDPSRQVIKNGRCGQIFSRNKAVRGVLNRLLSESATNEKPNDHVDAAQLPDGGISDRGSVVDLGELPPTDHGQSSIGQFYTVPQDISSRILSHFFTKRFKTECEMAGSTSLMIRSPAIEVIQHLRELPEKRHPPPKFIFLFSWVHGPSELQVSTYHAERFDQPEQANALLQMCKSINSKALAEVQLNNQYLFGRRDIIEKGEPLGKIIDTGLRRANYATDAVGVLLKEIRGNPSLRVLLAVNQFNGFFLKTTFKDAKQKWIKPKRLSLVHHFTELLHPSEGLKNGAMVFALSRTGMLRSDIKSYQIPDLIGKYKSQRMPPRDRISLQQRERIVRAFEDVHEDYLAIAETIGVNRSTARGIVSRYVREGRIAERLRGGANHVRVDDAMRDCLHDIINENCLLTIAEMNRELRLRLPHKPIIHDRTVARALEGMLYRVKLARPLPADRNRPDVLQKRVEYGNWFMGHAVVNHTVFIDECGYNTVFGPHEVKDEL</sequence>
<dbReference type="InterPro" id="IPR019368">
    <property type="entry name" value="Ribosomal_mS29"/>
</dbReference>
<name>A0A2B4RM94_STYPI</name>
<dbReference type="SUPFAM" id="SSF46689">
    <property type="entry name" value="Homeodomain-like"/>
    <property type="match status" value="1"/>
</dbReference>
<evidence type="ECO:0000256" key="8">
    <source>
        <dbReference type="SAM" id="MobiDB-lite"/>
    </source>
</evidence>